<comment type="similarity">
    <text evidence="1">Belongs to the WXG100 family.</text>
</comment>
<reference evidence="2" key="1">
    <citation type="journal article" date="2021" name="PeerJ">
        <title>Extensive microbial diversity within the chicken gut microbiome revealed by metagenomics and culture.</title>
        <authorList>
            <person name="Gilroy R."/>
            <person name="Ravi A."/>
            <person name="Getino M."/>
            <person name="Pursley I."/>
            <person name="Horton D.L."/>
            <person name="Alikhan N.F."/>
            <person name="Baker D."/>
            <person name="Gharbi K."/>
            <person name="Hall N."/>
            <person name="Watson M."/>
            <person name="Adriaenssens E.M."/>
            <person name="Foster-Nyarko E."/>
            <person name="Jarju S."/>
            <person name="Secka A."/>
            <person name="Antonio M."/>
            <person name="Oren A."/>
            <person name="Chaudhuri R.R."/>
            <person name="La Ragione R."/>
            <person name="Hildebrand F."/>
            <person name="Pallen M.J."/>
        </authorList>
    </citation>
    <scope>NUCLEOTIDE SEQUENCE</scope>
    <source>
        <strain evidence="2">1068</strain>
    </source>
</reference>
<dbReference type="SUPFAM" id="SSF140453">
    <property type="entry name" value="EsxAB dimer-like"/>
    <property type="match status" value="1"/>
</dbReference>
<evidence type="ECO:0000256" key="1">
    <source>
        <dbReference type="RuleBase" id="RU362001"/>
    </source>
</evidence>
<reference evidence="2" key="2">
    <citation type="submission" date="2021-04" db="EMBL/GenBank/DDBJ databases">
        <authorList>
            <person name="Gilroy R."/>
        </authorList>
    </citation>
    <scope>NUCLEOTIDE SEQUENCE</scope>
    <source>
        <strain evidence="2">1068</strain>
    </source>
</reference>
<evidence type="ECO:0000313" key="3">
    <source>
        <dbReference type="Proteomes" id="UP000824056"/>
    </source>
</evidence>
<dbReference type="EMBL" id="DXBG01000035">
    <property type="protein sequence ID" value="HIZ64618.1"/>
    <property type="molecule type" value="Genomic_DNA"/>
</dbReference>
<organism evidence="2 3">
    <name type="scientific">Candidatus Blautia pullicola</name>
    <dbReference type="NCBI Taxonomy" id="2838498"/>
    <lineage>
        <taxon>Bacteria</taxon>
        <taxon>Bacillati</taxon>
        <taxon>Bacillota</taxon>
        <taxon>Clostridia</taxon>
        <taxon>Lachnospirales</taxon>
        <taxon>Lachnospiraceae</taxon>
        <taxon>Blautia</taxon>
    </lineage>
</organism>
<evidence type="ECO:0000313" key="2">
    <source>
        <dbReference type="EMBL" id="HIZ64618.1"/>
    </source>
</evidence>
<protein>
    <recommendedName>
        <fullName evidence="1">ESAT-6-like protein</fullName>
    </recommendedName>
</protein>
<name>A0A9D2FNR4_9FIRM</name>
<dbReference type="AlphaFoldDB" id="A0A9D2FNR4"/>
<dbReference type="InterPro" id="IPR010310">
    <property type="entry name" value="T7SS_ESAT-6-like"/>
</dbReference>
<gene>
    <name evidence="2" type="ORF">H9809_01735</name>
</gene>
<dbReference type="Gene3D" id="1.10.287.1060">
    <property type="entry name" value="ESAT-6-like"/>
    <property type="match status" value="1"/>
</dbReference>
<sequence length="106" mass="11812">MGDNIIIKVSTQELQAASGQVGSSLSEMRNSFSAIEQAVNHSEGYWQGEAAQHHRKIYRELQGTVTEILNRVQEHMEDLQSIARNYETGEAEVRELAADLPSDVIV</sequence>
<dbReference type="Pfam" id="PF06013">
    <property type="entry name" value="WXG100"/>
    <property type="match status" value="1"/>
</dbReference>
<comment type="caution">
    <text evidence="2">The sequence shown here is derived from an EMBL/GenBank/DDBJ whole genome shotgun (WGS) entry which is preliminary data.</text>
</comment>
<dbReference type="Proteomes" id="UP000824056">
    <property type="component" value="Unassembled WGS sequence"/>
</dbReference>
<proteinExistence type="inferred from homology"/>
<dbReference type="NCBIfam" id="TIGR03930">
    <property type="entry name" value="WXG100_ESAT6"/>
    <property type="match status" value="1"/>
</dbReference>
<dbReference type="InterPro" id="IPR036689">
    <property type="entry name" value="ESAT-6-like_sf"/>
</dbReference>
<accession>A0A9D2FNR4</accession>